<keyword evidence="1" id="KW-0418">Kinase</keyword>
<evidence type="ECO:0000313" key="2">
    <source>
        <dbReference type="Proteomes" id="UP000461948"/>
    </source>
</evidence>
<gene>
    <name evidence="1" type="ORF">GKC49_23765</name>
</gene>
<proteinExistence type="predicted"/>
<comment type="caution">
    <text evidence="1">The sequence shown here is derived from an EMBL/GenBank/DDBJ whole genome shotgun (WGS) entry which is preliminary data.</text>
</comment>
<evidence type="ECO:0000313" key="1">
    <source>
        <dbReference type="EMBL" id="MSE18000.1"/>
    </source>
</evidence>
<organism evidence="1 2">
    <name type="scientific">Enterobacter agglomerans</name>
    <name type="common">Erwinia herbicola</name>
    <name type="synonym">Pantoea agglomerans</name>
    <dbReference type="NCBI Taxonomy" id="549"/>
    <lineage>
        <taxon>Bacteria</taxon>
        <taxon>Pseudomonadati</taxon>
        <taxon>Pseudomonadota</taxon>
        <taxon>Gammaproteobacteria</taxon>
        <taxon>Enterobacterales</taxon>
        <taxon>Erwiniaceae</taxon>
        <taxon>Pantoea</taxon>
        <taxon>Pantoea agglomerans group</taxon>
    </lineage>
</organism>
<dbReference type="Proteomes" id="UP000461948">
    <property type="component" value="Unassembled WGS sequence"/>
</dbReference>
<keyword evidence="1" id="KW-0808">Transferase</keyword>
<name>A0A7X2SXS3_ENTAG</name>
<sequence>MVIRDELQAEVAAAFDDDLKDAVCEFAGASFSETSVDPVTEQITGEKISYSGRGVLSRYRLDSIDGVNILRGDLKLTALTNELSGKPGVDHLITAPDLITGKSQQYKIISADTDPARAAYLLQLRRA</sequence>
<accession>A0A7X2SXS3</accession>
<dbReference type="EMBL" id="WKLC01001510">
    <property type="protein sequence ID" value="MSE18000.1"/>
    <property type="molecule type" value="Genomic_DNA"/>
</dbReference>
<protein>
    <submittedName>
        <fullName evidence="1">Glutamate 5-kinase</fullName>
    </submittedName>
</protein>
<dbReference type="AlphaFoldDB" id="A0A7X2SXS3"/>
<dbReference type="GO" id="GO:0016301">
    <property type="term" value="F:kinase activity"/>
    <property type="evidence" value="ECO:0007669"/>
    <property type="project" value="UniProtKB-KW"/>
</dbReference>
<reference evidence="1 2" key="1">
    <citation type="submission" date="2019-11" db="EMBL/GenBank/DDBJ databases">
        <title>Draft Genome Sequence of Plant Growth-Promoting Rhizosphere-Associated Bacteria.</title>
        <authorList>
            <person name="Vasilyev I.Y."/>
            <person name="Radchenko V."/>
            <person name="Ilnitskaya E.V."/>
        </authorList>
    </citation>
    <scope>NUCLEOTIDE SEQUENCE [LARGE SCALE GENOMIC DNA]</scope>
    <source>
        <strain evidence="1 2">VRA_MhP_f</strain>
    </source>
</reference>